<dbReference type="AlphaFoldDB" id="A0A9W3SPR5"/>
<organism evidence="1 2">
    <name type="scientific">Bacillus thuringiensis Bt18247</name>
    <dbReference type="NCBI Taxonomy" id="1423143"/>
    <lineage>
        <taxon>Bacteria</taxon>
        <taxon>Bacillati</taxon>
        <taxon>Bacillota</taxon>
        <taxon>Bacilli</taxon>
        <taxon>Bacillales</taxon>
        <taxon>Bacillaceae</taxon>
        <taxon>Bacillus</taxon>
        <taxon>Bacillus cereus group</taxon>
    </lineage>
</organism>
<sequence>MYMCIGEAEIDASEKGYVKVMESRFSGYSRGKKKEEKRKEKE</sequence>
<evidence type="ECO:0000313" key="1">
    <source>
        <dbReference type="EMBL" id="AOM09286.1"/>
    </source>
</evidence>
<dbReference type="Proteomes" id="UP000192743">
    <property type="component" value="Chromosome"/>
</dbReference>
<gene>
    <name evidence="1" type="ORF">BTI247_08520</name>
</gene>
<reference evidence="1 2" key="1">
    <citation type="submission" date="2016-02" db="EMBL/GenBank/DDBJ databases">
        <title>Comparative analysis of three nematocidal Bacillus thuringiensis strains.</title>
        <authorList>
            <person name="Hollensteiner J."/>
            <person name="Kloesener M."/>
            <person name="Bunk B."/>
            <person name="Sproeer C."/>
            <person name="Rosenstiel P."/>
            <person name="Schulte-Iserlohe R."/>
            <person name="Schulenburg H."/>
            <person name="Liesegang H."/>
        </authorList>
    </citation>
    <scope>NUCLEOTIDE SEQUENCE [LARGE SCALE GENOMIC DNA]</scope>
    <source>
        <strain evidence="1 2">Bt18247</strain>
    </source>
</reference>
<protein>
    <submittedName>
        <fullName evidence="1">Uncharacterized protein</fullName>
    </submittedName>
</protein>
<dbReference type="EMBL" id="CP015250">
    <property type="protein sequence ID" value="AOM09286.1"/>
    <property type="molecule type" value="Genomic_DNA"/>
</dbReference>
<accession>A0A9W3SPR5</accession>
<name>A0A9W3SPR5_BACTU</name>
<proteinExistence type="predicted"/>
<evidence type="ECO:0000313" key="2">
    <source>
        <dbReference type="Proteomes" id="UP000192743"/>
    </source>
</evidence>